<evidence type="ECO:0000256" key="1">
    <source>
        <dbReference type="SAM" id="Coils"/>
    </source>
</evidence>
<proteinExistence type="predicted"/>
<gene>
    <name evidence="3" type="ORF">A3C15_01690</name>
</gene>
<name>A0A1F6M8C8_9BACT</name>
<feature type="compositionally biased region" description="Basic and acidic residues" evidence="2">
    <location>
        <begin position="30"/>
        <end position="39"/>
    </location>
</feature>
<feature type="region of interest" description="Disordered" evidence="2">
    <location>
        <begin position="19"/>
        <end position="46"/>
    </location>
</feature>
<dbReference type="EMBL" id="MFQD01000031">
    <property type="protein sequence ID" value="OGH67894.1"/>
    <property type="molecule type" value="Genomic_DNA"/>
</dbReference>
<accession>A0A1F6M8C8</accession>
<feature type="coiled-coil region" evidence="1">
    <location>
        <begin position="779"/>
        <end position="834"/>
    </location>
</feature>
<sequence>MLLPPAEQMPKVDVAITPDGEASATAQQENKTEKIDLGGEKTQSMPAAQKPGFLERAKNALKNTVGSKEFWFKERQAISNQDDDSKAMRVTKNVMRAGGVLGKAAFDMAASVTGAKVLFDLPLHLLQSSEVKNNRAEALKILTGQGKFEEKQLQIKALLEQASMAKKLSPQELVAFNAALEGVDKGWQPVAEAKYTQVLDSYMQAKTSGMQVVRQGVNTLFMVTGTQVLRAGATLTLKGLEAFAASKQDATRDKIAGGEKGAGEIFKSKFKEGLLKTVTLGMASSEQNRSGMKKFADAAQALGTIGTFLGIGSAAYQEASHGSVSGHIQEAFSKLQSGEFGEFAGHNVETNANRMADLYLNGGIAKQFGAMFTQIKGGVGGAIDHWFGSGAPKAEAIRQAAAVAHHDYASDAGKAIGAGILSANEKVVSAVDQAKNAAGKFMVAAATEAFNPDKQVGPPLSAASPEAQFGQASRTVEFEEPEVVAVDRADIEPTQTVTFDEEEAGVIRPAPIARPSIKLDTAVRAIDDGEITPEGRRKTTKVLEAAANKLDAIGEQRAAVKTEVAKASATIDTALADLKQPMPKSELAQQLAAAEDGVKHTAQESTAIVRPIDEGELSAVDKKKITRVLEQQAKQLDKIGEQRAAVKAEVAKASAAIDQALVELKQPAPKSELAQQLAAAEDNAAKSVGKSALRLKMEAAAAKSRELEAVVTEEKPVAPAETAADTRRAEIVAKVKAEVDKAMGPVDKVIADIQQPVAKTELTEQLAAAEETASVKAGKSALRLKMEAAAAQARELETEDVVEKPAAAEPAINKETAGNEFAKLDRQLEEMRATKPKTRLAEQLAAAEDQKVVVDKQAALRAKMDAADAAGRQLQPPDQQEVVRSKSFVSGMKKALEGSAKAVDTAVARGEIQDTLNKDLGKYGLRVVQGRSGETIDFKPSKGIKKLLEANPVLSRNHPFAKAGIGSATFDKMPNNTLLDMKGESMMTSAYQIGVLEREAQSLPNGAAKEAVLAMKKSLQEDLDAMVKESASVVDKRKVANMIAAVAKNPDTL</sequence>
<dbReference type="STRING" id="1798682.A3C15_01690"/>
<protein>
    <submittedName>
        <fullName evidence="3">Uncharacterized protein</fullName>
    </submittedName>
</protein>
<organism evidence="3 4">
    <name type="scientific">Candidatus Magasanikbacteria bacterium RIFCSPHIGHO2_02_FULL_50_9b</name>
    <dbReference type="NCBI Taxonomy" id="1798682"/>
    <lineage>
        <taxon>Bacteria</taxon>
        <taxon>Candidatus Magasanikiibacteriota</taxon>
    </lineage>
</organism>
<keyword evidence="1" id="KW-0175">Coiled coil</keyword>
<evidence type="ECO:0000256" key="2">
    <source>
        <dbReference type="SAM" id="MobiDB-lite"/>
    </source>
</evidence>
<comment type="caution">
    <text evidence="3">The sequence shown here is derived from an EMBL/GenBank/DDBJ whole genome shotgun (WGS) entry which is preliminary data.</text>
</comment>
<dbReference type="Proteomes" id="UP000176532">
    <property type="component" value="Unassembled WGS sequence"/>
</dbReference>
<reference evidence="3 4" key="1">
    <citation type="journal article" date="2016" name="Nat. Commun.">
        <title>Thousands of microbial genomes shed light on interconnected biogeochemical processes in an aquifer system.</title>
        <authorList>
            <person name="Anantharaman K."/>
            <person name="Brown C.T."/>
            <person name="Hug L.A."/>
            <person name="Sharon I."/>
            <person name="Castelle C.J."/>
            <person name="Probst A.J."/>
            <person name="Thomas B.C."/>
            <person name="Singh A."/>
            <person name="Wilkins M.J."/>
            <person name="Karaoz U."/>
            <person name="Brodie E.L."/>
            <person name="Williams K.H."/>
            <person name="Hubbard S.S."/>
            <person name="Banfield J.F."/>
        </authorList>
    </citation>
    <scope>NUCLEOTIDE SEQUENCE [LARGE SCALE GENOMIC DNA]</scope>
</reference>
<evidence type="ECO:0000313" key="4">
    <source>
        <dbReference type="Proteomes" id="UP000176532"/>
    </source>
</evidence>
<dbReference type="AlphaFoldDB" id="A0A1F6M8C8"/>
<evidence type="ECO:0000313" key="3">
    <source>
        <dbReference type="EMBL" id="OGH67894.1"/>
    </source>
</evidence>